<reference evidence="1" key="1">
    <citation type="submission" date="2024-06" db="EMBL/GenBank/DDBJ databases">
        <title>The genome sequences of Kitasatospora sp. strain HUAS MG31.</title>
        <authorList>
            <person name="Mo P."/>
        </authorList>
    </citation>
    <scope>NUCLEOTIDE SEQUENCE</scope>
    <source>
        <strain evidence="1">HUAS MG31</strain>
    </source>
</reference>
<accession>A0AAU8JTJ1</accession>
<protein>
    <submittedName>
        <fullName evidence="1">Uncharacterized protein</fullName>
    </submittedName>
</protein>
<gene>
    <name evidence="1" type="ORF">ABWK59_06795</name>
</gene>
<dbReference type="RefSeq" id="WP_354638727.1">
    <property type="nucleotide sequence ID" value="NZ_CP159872.1"/>
</dbReference>
<evidence type="ECO:0000313" key="1">
    <source>
        <dbReference type="EMBL" id="XCM78658.1"/>
    </source>
</evidence>
<organism evidence="1">
    <name type="scientific">Kitasatospora camelliae</name>
    <dbReference type="NCBI Taxonomy" id="3156397"/>
    <lineage>
        <taxon>Bacteria</taxon>
        <taxon>Bacillati</taxon>
        <taxon>Actinomycetota</taxon>
        <taxon>Actinomycetes</taxon>
        <taxon>Kitasatosporales</taxon>
        <taxon>Streptomycetaceae</taxon>
        <taxon>Kitasatospora</taxon>
    </lineage>
</organism>
<sequence length="158" mass="17096">MTPEAKKPARPRRRLCLVLLAGLILLATSAVLGSGDSLLFRTDCGPAAASVGGRIPDGAWDAECRRTYGFDRPTYTVRFRLPRQGVSDAVVRAFPAFRAEGCHGPEDTYGPKCADQSYVRFSLLDPAGVRGRSPENIVFTAGYTDDATALIDLQVYDV</sequence>
<name>A0AAU8JTJ1_9ACTN</name>
<dbReference type="AlphaFoldDB" id="A0AAU8JTJ1"/>
<dbReference type="KEGG" id="kcm:ABWK59_06795"/>
<dbReference type="EMBL" id="CP159872">
    <property type="protein sequence ID" value="XCM78658.1"/>
    <property type="molecule type" value="Genomic_DNA"/>
</dbReference>
<proteinExistence type="predicted"/>